<evidence type="ECO:0000313" key="2">
    <source>
        <dbReference type="Proteomes" id="UP000516046"/>
    </source>
</evidence>
<gene>
    <name evidence="1" type="ORF">H6X83_09640</name>
</gene>
<dbReference type="KEGG" id="caml:H6X83_09640"/>
<evidence type="ECO:0000313" key="1">
    <source>
        <dbReference type="EMBL" id="QNO17209.1"/>
    </source>
</evidence>
<protein>
    <submittedName>
        <fullName evidence="1">Rrf2 family transcriptional regulator</fullName>
    </submittedName>
</protein>
<dbReference type="AlphaFoldDB" id="A0A7G9WEU7"/>
<dbReference type="PANTHER" id="PTHR33221">
    <property type="entry name" value="WINGED HELIX-TURN-HELIX TRANSCRIPTIONAL REGULATOR, RRF2 FAMILY"/>
    <property type="match status" value="1"/>
</dbReference>
<dbReference type="InterPro" id="IPR036390">
    <property type="entry name" value="WH_DNA-bd_sf"/>
</dbReference>
<dbReference type="RefSeq" id="WP_212506278.1">
    <property type="nucleotide sequence ID" value="NZ_CP060696.1"/>
</dbReference>
<dbReference type="PANTHER" id="PTHR33221:SF15">
    <property type="entry name" value="HTH-TYPE TRANSCRIPTIONAL REGULATOR YWGB-RELATED"/>
    <property type="match status" value="1"/>
</dbReference>
<dbReference type="EMBL" id="CP060696">
    <property type="protein sequence ID" value="QNO17209.1"/>
    <property type="molecule type" value="Genomic_DNA"/>
</dbReference>
<dbReference type="InterPro" id="IPR000944">
    <property type="entry name" value="Tscrpt_reg_Rrf2"/>
</dbReference>
<dbReference type="NCBIfam" id="TIGR00738">
    <property type="entry name" value="rrf2_super"/>
    <property type="match status" value="1"/>
</dbReference>
<keyword evidence="2" id="KW-1185">Reference proteome</keyword>
<dbReference type="GO" id="GO:0005829">
    <property type="term" value="C:cytosol"/>
    <property type="evidence" value="ECO:0007669"/>
    <property type="project" value="TreeGrafter"/>
</dbReference>
<dbReference type="Pfam" id="PF02082">
    <property type="entry name" value="Rrf2"/>
    <property type="match status" value="1"/>
</dbReference>
<name>A0A7G9WEU7_9FIRM</name>
<dbReference type="SUPFAM" id="SSF46785">
    <property type="entry name" value="Winged helix' DNA-binding domain"/>
    <property type="match status" value="1"/>
</dbReference>
<accession>A0A7G9WEU7</accession>
<reference evidence="1 2" key="1">
    <citation type="submission" date="2020-08" db="EMBL/GenBank/DDBJ databases">
        <authorList>
            <person name="Ren C."/>
            <person name="Gu Y."/>
            <person name="Xu Y."/>
        </authorList>
    </citation>
    <scope>NUCLEOTIDE SEQUENCE [LARGE SCALE GENOMIC DNA]</scope>
    <source>
        <strain evidence="1 2">LBM18003</strain>
    </source>
</reference>
<dbReference type="GO" id="GO:0003700">
    <property type="term" value="F:DNA-binding transcription factor activity"/>
    <property type="evidence" value="ECO:0007669"/>
    <property type="project" value="TreeGrafter"/>
</dbReference>
<sequence>MRISAKGRYAIAALLRMAQAGKDTVVNVTRLSEDLGISRIYLEQVFSLLKRAQLVTSTQGAQGGYRLTRSPAQISALDMLRATDTALFEQPGKTLGADAQDAEAALELVSTKLKQSVEQTLSSLYLSDLLEEAARSRDNYMFFI</sequence>
<dbReference type="Proteomes" id="UP000516046">
    <property type="component" value="Chromosome"/>
</dbReference>
<dbReference type="InterPro" id="IPR036388">
    <property type="entry name" value="WH-like_DNA-bd_sf"/>
</dbReference>
<proteinExistence type="predicted"/>
<dbReference type="PROSITE" id="PS51197">
    <property type="entry name" value="HTH_RRF2_2"/>
    <property type="match status" value="1"/>
</dbReference>
<organism evidence="1 2">
    <name type="scientific">Caproicibacterium amylolyticum</name>
    <dbReference type="NCBI Taxonomy" id="2766537"/>
    <lineage>
        <taxon>Bacteria</taxon>
        <taxon>Bacillati</taxon>
        <taxon>Bacillota</taxon>
        <taxon>Clostridia</taxon>
        <taxon>Eubacteriales</taxon>
        <taxon>Oscillospiraceae</taxon>
        <taxon>Caproicibacterium</taxon>
    </lineage>
</organism>
<dbReference type="Gene3D" id="1.10.10.10">
    <property type="entry name" value="Winged helix-like DNA-binding domain superfamily/Winged helix DNA-binding domain"/>
    <property type="match status" value="1"/>
</dbReference>